<proteinExistence type="predicted"/>
<protein>
    <submittedName>
        <fullName evidence="2">Uncharacterized protein</fullName>
    </submittedName>
</protein>
<feature type="compositionally biased region" description="Basic and acidic residues" evidence="1">
    <location>
        <begin position="62"/>
        <end position="85"/>
    </location>
</feature>
<dbReference type="EMBL" id="CP000301">
    <property type="protein sequence ID" value="ABD87010.1"/>
    <property type="molecule type" value="Genomic_DNA"/>
</dbReference>
<dbReference type="KEGG" id="rpc:RPC_1448"/>
<evidence type="ECO:0000313" key="2">
    <source>
        <dbReference type="EMBL" id="ABD87010.1"/>
    </source>
</evidence>
<evidence type="ECO:0000256" key="1">
    <source>
        <dbReference type="SAM" id="MobiDB-lite"/>
    </source>
</evidence>
<accession>Q219C6</accession>
<dbReference type="AlphaFoldDB" id="Q219C6"/>
<dbReference type="HOGENOM" id="CLU_2357861_0_0_5"/>
<sequence>MDLGFRKTPCSIKKLQQDDDSKKRHPAVVARQNLSETRAPDAVHYAALAAWCAAEPGPLRRQRLERSRLASQRERAARRPGHDPSGRQSSGNNLGQ</sequence>
<feature type="region of interest" description="Disordered" evidence="1">
    <location>
        <begin position="1"/>
        <end position="25"/>
    </location>
</feature>
<gene>
    <name evidence="2" type="ordered locus">RPC_1448</name>
</gene>
<organism evidence="2">
    <name type="scientific">Rhodopseudomonas palustris (strain BisB18)</name>
    <dbReference type="NCBI Taxonomy" id="316056"/>
    <lineage>
        <taxon>Bacteria</taxon>
        <taxon>Pseudomonadati</taxon>
        <taxon>Pseudomonadota</taxon>
        <taxon>Alphaproteobacteria</taxon>
        <taxon>Hyphomicrobiales</taxon>
        <taxon>Nitrobacteraceae</taxon>
        <taxon>Rhodopseudomonas</taxon>
    </lineage>
</organism>
<feature type="compositionally biased region" description="Polar residues" evidence="1">
    <location>
        <begin position="86"/>
        <end position="96"/>
    </location>
</feature>
<feature type="region of interest" description="Disordered" evidence="1">
    <location>
        <begin position="62"/>
        <end position="96"/>
    </location>
</feature>
<dbReference type="STRING" id="316056.RPC_1448"/>
<reference evidence="2" key="1">
    <citation type="submission" date="2006-03" db="EMBL/GenBank/DDBJ databases">
        <title>Complete sequence of Rhodopseudomonas palustris BisB18.</title>
        <authorList>
            <consortium name="US DOE Joint Genome Institute"/>
            <person name="Copeland A."/>
            <person name="Lucas S."/>
            <person name="Lapidus A."/>
            <person name="Barry K."/>
            <person name="Detter J.C."/>
            <person name="Glavina del Rio T."/>
            <person name="Hammon N."/>
            <person name="Israni S."/>
            <person name="Dalin E."/>
            <person name="Tice H."/>
            <person name="Pitluck S."/>
            <person name="Chain P."/>
            <person name="Malfatti S."/>
            <person name="Shin M."/>
            <person name="Vergez L."/>
            <person name="Schmutz J."/>
            <person name="Larimer F."/>
            <person name="Land M."/>
            <person name="Hauser L."/>
            <person name="Pelletier D.A."/>
            <person name="Kyrpides N."/>
            <person name="Anderson I."/>
            <person name="Oda Y."/>
            <person name="Harwood C.S."/>
            <person name="Richardson P."/>
        </authorList>
    </citation>
    <scope>NUCLEOTIDE SEQUENCE [LARGE SCALE GENOMIC DNA]</scope>
    <source>
        <strain evidence="2">BisB18</strain>
    </source>
</reference>
<name>Q219C6_RHOPB</name>